<dbReference type="GO" id="GO:0032259">
    <property type="term" value="P:methylation"/>
    <property type="evidence" value="ECO:0007669"/>
    <property type="project" value="UniProtKB-KW"/>
</dbReference>
<organism evidence="9 10">
    <name type="scientific">Skeletonema marinoi</name>
    <dbReference type="NCBI Taxonomy" id="267567"/>
    <lineage>
        <taxon>Eukaryota</taxon>
        <taxon>Sar</taxon>
        <taxon>Stramenopiles</taxon>
        <taxon>Ochrophyta</taxon>
        <taxon>Bacillariophyta</taxon>
        <taxon>Coscinodiscophyceae</taxon>
        <taxon>Thalassiosirophycidae</taxon>
        <taxon>Thalassiosirales</taxon>
        <taxon>Skeletonemataceae</taxon>
        <taxon>Skeletonema</taxon>
        <taxon>Skeletonema marinoi-dohrnii complex</taxon>
    </lineage>
</organism>
<comment type="subcellular location">
    <subcellularLocation>
        <location evidence="2">Cytoplasm</location>
    </subcellularLocation>
    <subcellularLocation>
        <location evidence="1">Nucleus</location>
    </subcellularLocation>
</comment>
<comment type="caution">
    <text evidence="9">The sequence shown here is derived from an EMBL/GenBank/DDBJ whole genome shotgun (WGS) entry which is preliminary data.</text>
</comment>
<evidence type="ECO:0000256" key="2">
    <source>
        <dbReference type="ARBA" id="ARBA00004496"/>
    </source>
</evidence>
<evidence type="ECO:0000313" key="10">
    <source>
        <dbReference type="Proteomes" id="UP001224775"/>
    </source>
</evidence>
<dbReference type="PANTHER" id="PTHR13539:SF3">
    <property type="entry name" value="CALMODULIN-LYSINE N-METHYLTRANSFERASE"/>
    <property type="match status" value="1"/>
</dbReference>
<dbReference type="GO" id="GO:0005737">
    <property type="term" value="C:cytoplasm"/>
    <property type="evidence" value="ECO:0007669"/>
    <property type="project" value="UniProtKB-SubCell"/>
</dbReference>
<name>A0AAD8YL32_9STRA</name>
<accession>A0AAD8YL32</accession>
<dbReference type="EC" id="2.1.1.60" evidence="3"/>
<proteinExistence type="predicted"/>
<keyword evidence="8" id="KW-0539">Nucleus</keyword>
<gene>
    <name evidence="9" type="ORF">QTG54_002420</name>
</gene>
<evidence type="ECO:0000313" key="9">
    <source>
        <dbReference type="EMBL" id="KAK1747076.1"/>
    </source>
</evidence>
<evidence type="ECO:0000256" key="5">
    <source>
        <dbReference type="ARBA" id="ARBA00022490"/>
    </source>
</evidence>
<dbReference type="Gene3D" id="3.40.50.150">
    <property type="entry name" value="Vaccinia Virus protein VP39"/>
    <property type="match status" value="1"/>
</dbReference>
<dbReference type="Pfam" id="PF10294">
    <property type="entry name" value="Methyltransf_16"/>
    <property type="match status" value="1"/>
</dbReference>
<keyword evidence="5" id="KW-0963">Cytoplasm</keyword>
<dbReference type="InterPro" id="IPR025800">
    <property type="entry name" value="CaM-Lys-N-MeTrfase"/>
</dbReference>
<dbReference type="GO" id="GO:0018025">
    <property type="term" value="F:calmodulin-lysine N-methyltransferase activity"/>
    <property type="evidence" value="ECO:0007669"/>
    <property type="project" value="UniProtKB-EC"/>
</dbReference>
<keyword evidence="7 9" id="KW-0808">Transferase</keyword>
<keyword evidence="6 9" id="KW-0489">Methyltransferase</keyword>
<dbReference type="Proteomes" id="UP001224775">
    <property type="component" value="Unassembled WGS sequence"/>
</dbReference>
<dbReference type="PANTHER" id="PTHR13539">
    <property type="entry name" value="CALMODULIN-LYSINE N-METHYLTRANSFERASE"/>
    <property type="match status" value="1"/>
</dbReference>
<evidence type="ECO:0000256" key="4">
    <source>
        <dbReference type="ARBA" id="ARBA00020594"/>
    </source>
</evidence>
<keyword evidence="10" id="KW-1185">Reference proteome</keyword>
<evidence type="ECO:0000256" key="8">
    <source>
        <dbReference type="ARBA" id="ARBA00023242"/>
    </source>
</evidence>
<evidence type="ECO:0000256" key="3">
    <source>
        <dbReference type="ARBA" id="ARBA00011914"/>
    </source>
</evidence>
<reference evidence="9" key="1">
    <citation type="submission" date="2023-06" db="EMBL/GenBank/DDBJ databases">
        <title>Survivors Of The Sea: Transcriptome response of Skeletonema marinoi to long-term dormancy.</title>
        <authorList>
            <person name="Pinder M.I.M."/>
            <person name="Kourtchenko O."/>
            <person name="Robertson E.K."/>
            <person name="Larsson T."/>
            <person name="Maumus F."/>
            <person name="Osuna-Cruz C.M."/>
            <person name="Vancaester E."/>
            <person name="Stenow R."/>
            <person name="Vandepoele K."/>
            <person name="Ploug H."/>
            <person name="Bruchert V."/>
            <person name="Godhe A."/>
            <person name="Topel M."/>
        </authorList>
    </citation>
    <scope>NUCLEOTIDE SEQUENCE</scope>
    <source>
        <strain evidence="9">R05AC</strain>
    </source>
</reference>
<dbReference type="EMBL" id="JATAAI010000003">
    <property type="protein sequence ID" value="KAK1747076.1"/>
    <property type="molecule type" value="Genomic_DNA"/>
</dbReference>
<dbReference type="GO" id="GO:0005634">
    <property type="term" value="C:nucleus"/>
    <property type="evidence" value="ECO:0007669"/>
    <property type="project" value="UniProtKB-SubCell"/>
</dbReference>
<sequence>MMGVPNSEQPVHQDGPDDVLAAAKKKERVKARWSLLREALIGSQSSAAAKSKHSMNSFAGFQVLDRTVIQDTDEYSELLAKCHNVDEGHEEASSWDFVQNSYTCEQGGNIQFVTREVKQQPQQSQQQCTSQSSMKSRVEALLSHRSHGVDNTGNVRVWDAEATLAGFLLSVLLSEEFDNESETDQVSSNIAKVSDLRSRIKTALFANEDSICANVGQETCNVLELGAGQAGLAGLAVASATASLDNMKLLQLVLTDGHPKCVENNRACSTLMPERKDVSIDSQLLLWDSSAKGAEECQRIIKECRKKPSLDHSLDEGLFRICLASDCVHFQEFHDSLFSTIARTLTVGGVALLCQPKRGSSLANFMTLIDAVNKASTSNGPLFHVEMFEDFHPKVSKMHRSLESTNTTSTSYNPDWHRPLLLVMTKLRSFDEDVDGEIARKVVKTYITQNRTNTV</sequence>
<protein>
    <recommendedName>
        <fullName evidence="4">Calmodulin-lysine N-methyltransferase</fullName>
        <ecNumber evidence="3">2.1.1.60</ecNumber>
    </recommendedName>
</protein>
<evidence type="ECO:0000256" key="7">
    <source>
        <dbReference type="ARBA" id="ARBA00022679"/>
    </source>
</evidence>
<dbReference type="AlphaFoldDB" id="A0AAD8YL32"/>
<dbReference type="InterPro" id="IPR029063">
    <property type="entry name" value="SAM-dependent_MTases_sf"/>
</dbReference>
<dbReference type="InterPro" id="IPR019410">
    <property type="entry name" value="Methyltransf_16"/>
</dbReference>
<evidence type="ECO:0000256" key="1">
    <source>
        <dbReference type="ARBA" id="ARBA00004123"/>
    </source>
</evidence>
<evidence type="ECO:0000256" key="6">
    <source>
        <dbReference type="ARBA" id="ARBA00022603"/>
    </source>
</evidence>